<protein>
    <submittedName>
        <fullName evidence="16">Abl interactor 2-like</fullName>
    </submittedName>
</protein>
<dbReference type="Pfam" id="PF14604">
    <property type="entry name" value="SH3_9"/>
    <property type="match status" value="1"/>
</dbReference>
<dbReference type="GO" id="GO:0001764">
    <property type="term" value="P:neuron migration"/>
    <property type="evidence" value="ECO:0007669"/>
    <property type="project" value="TreeGrafter"/>
</dbReference>
<dbReference type="SUPFAM" id="SSF50044">
    <property type="entry name" value="SH3-domain"/>
    <property type="match status" value="1"/>
</dbReference>
<dbReference type="Gene3D" id="6.10.140.1620">
    <property type="match status" value="1"/>
</dbReference>
<feature type="region of interest" description="Disordered" evidence="12">
    <location>
        <begin position="154"/>
        <end position="289"/>
    </location>
</feature>
<dbReference type="InterPro" id="IPR028457">
    <property type="entry name" value="ABI"/>
</dbReference>
<dbReference type="InterPro" id="IPR000727">
    <property type="entry name" value="T_SNARE_dom"/>
</dbReference>
<dbReference type="OMA" id="YCEGNYF"/>
<evidence type="ECO:0000313" key="15">
    <source>
        <dbReference type="Proteomes" id="UP000694845"/>
    </source>
</evidence>
<dbReference type="GO" id="GO:0035591">
    <property type="term" value="F:signaling adaptor activity"/>
    <property type="evidence" value="ECO:0007669"/>
    <property type="project" value="TreeGrafter"/>
</dbReference>
<keyword evidence="6" id="KW-0963">Cytoplasm</keyword>
<sequence length="420" mass="45129">MAKLAELFETEIPAGRGKLKESCANLVNVASHCEENYVKAENKKDALAETRQYATQALASVAYQINMLATSILQMLDLQGVQLADMEMSTNHLARSVSAHKEKVSRREIGVLTKNKNCIRTHKIVAPANPEKPIKYKSVPIDFGTLDNIGHGLKITDPSKAPGAQKRKESLVSPSSPAVDNFPIFNPDARPPNSPSECDLYATVRKTPMGSPKSVRQYRSPKAGPQGGTPSPPPPPPAGPDIPHPPPPPEATFPLPPMPEAPDSALTPPVMAPPPSFPKPPPGPKVAGQEKATVGGVAAMMMMPPPPPPDMVMPPNEGASVPPPPPMDDTPYPANMGITDEEMPPPPEFVQAGDTDQSAPADYIEKVIAIYGYEKNLDDELTFQEDDIIYVLNKNPNGWYEGILNGVKGMFPGNYVQTVP</sequence>
<evidence type="ECO:0000256" key="11">
    <source>
        <dbReference type="PROSITE-ProRule" id="PRU00192"/>
    </source>
</evidence>
<dbReference type="PRINTS" id="PR00452">
    <property type="entry name" value="SH3DOMAIN"/>
</dbReference>
<keyword evidence="7" id="KW-0597">Phosphoprotein</keyword>
<dbReference type="KEGG" id="aplc:110989696"/>
<gene>
    <name evidence="16" type="primary">LOC110989696</name>
</gene>
<dbReference type="PROSITE" id="PS50192">
    <property type="entry name" value="T_SNARE"/>
    <property type="match status" value="1"/>
</dbReference>
<dbReference type="InterPro" id="IPR012849">
    <property type="entry name" value="Abl-interactor_HHR_dom"/>
</dbReference>
<evidence type="ECO:0000256" key="7">
    <source>
        <dbReference type="ARBA" id="ARBA00022553"/>
    </source>
</evidence>
<dbReference type="GO" id="GO:0005856">
    <property type="term" value="C:cytoskeleton"/>
    <property type="evidence" value="ECO:0007669"/>
    <property type="project" value="UniProtKB-SubCell"/>
</dbReference>
<organism evidence="15 16">
    <name type="scientific">Acanthaster planci</name>
    <name type="common">Crown-of-thorns starfish</name>
    <dbReference type="NCBI Taxonomy" id="133434"/>
    <lineage>
        <taxon>Eukaryota</taxon>
        <taxon>Metazoa</taxon>
        <taxon>Echinodermata</taxon>
        <taxon>Eleutherozoa</taxon>
        <taxon>Asterozoa</taxon>
        <taxon>Asteroidea</taxon>
        <taxon>Valvatacea</taxon>
        <taxon>Valvatida</taxon>
        <taxon>Acanthasteridae</taxon>
        <taxon>Acanthaster</taxon>
    </lineage>
</organism>
<evidence type="ECO:0000256" key="5">
    <source>
        <dbReference type="ARBA" id="ARBA00022443"/>
    </source>
</evidence>
<evidence type="ECO:0000256" key="3">
    <source>
        <dbReference type="ARBA" id="ARBA00004510"/>
    </source>
</evidence>
<name>A0A8B7ZYY9_ACAPL</name>
<dbReference type="CDD" id="cd11826">
    <property type="entry name" value="SH3_Abi"/>
    <property type="match status" value="1"/>
</dbReference>
<keyword evidence="8" id="KW-0175">Coiled coil</keyword>
<dbReference type="GeneID" id="110989696"/>
<dbReference type="Proteomes" id="UP000694845">
    <property type="component" value="Unplaced"/>
</dbReference>
<dbReference type="PANTHER" id="PTHR10460">
    <property type="entry name" value="ABL INTERACTOR FAMILY MEMBER"/>
    <property type="match status" value="1"/>
</dbReference>
<dbReference type="InterPro" id="IPR028455">
    <property type="entry name" value="ABI3_SH3"/>
</dbReference>
<evidence type="ECO:0000256" key="4">
    <source>
        <dbReference type="ARBA" id="ARBA00010020"/>
    </source>
</evidence>
<evidence type="ECO:0000256" key="1">
    <source>
        <dbReference type="ARBA" id="ARBA00004245"/>
    </source>
</evidence>
<dbReference type="OrthoDB" id="5971719at2759"/>
<evidence type="ECO:0000256" key="8">
    <source>
        <dbReference type="ARBA" id="ARBA00023054"/>
    </source>
</evidence>
<reference evidence="16" key="1">
    <citation type="submission" date="2025-08" db="UniProtKB">
        <authorList>
            <consortium name="RefSeq"/>
        </authorList>
    </citation>
    <scope>IDENTIFICATION</scope>
</reference>
<evidence type="ECO:0000256" key="2">
    <source>
        <dbReference type="ARBA" id="ARBA00004486"/>
    </source>
</evidence>
<dbReference type="InterPro" id="IPR036028">
    <property type="entry name" value="SH3-like_dom_sf"/>
</dbReference>
<evidence type="ECO:0000256" key="12">
    <source>
        <dbReference type="SAM" id="MobiDB-lite"/>
    </source>
</evidence>
<dbReference type="GO" id="GO:0017124">
    <property type="term" value="F:SH3 domain binding"/>
    <property type="evidence" value="ECO:0007669"/>
    <property type="project" value="TreeGrafter"/>
</dbReference>
<dbReference type="RefSeq" id="XP_022109955.1">
    <property type="nucleotide sequence ID" value="XM_022254263.1"/>
</dbReference>
<evidence type="ECO:0000256" key="6">
    <source>
        <dbReference type="ARBA" id="ARBA00022490"/>
    </source>
</evidence>
<dbReference type="InterPro" id="IPR001452">
    <property type="entry name" value="SH3_domain"/>
</dbReference>
<feature type="compositionally biased region" description="Pro residues" evidence="12">
    <location>
        <begin position="230"/>
        <end position="260"/>
    </location>
</feature>
<keyword evidence="15" id="KW-1185">Reference proteome</keyword>
<feature type="compositionally biased region" description="Pro residues" evidence="12">
    <location>
        <begin position="270"/>
        <end position="284"/>
    </location>
</feature>
<accession>A0A8B7ZYY9</accession>
<dbReference type="AlphaFoldDB" id="A0A8B7ZYY9"/>
<evidence type="ECO:0000256" key="9">
    <source>
        <dbReference type="ARBA" id="ARBA00023212"/>
    </source>
</evidence>
<keyword evidence="9" id="KW-0206">Cytoskeleton</keyword>
<dbReference type="GO" id="GO:0030175">
    <property type="term" value="C:filopodium"/>
    <property type="evidence" value="ECO:0007669"/>
    <property type="project" value="UniProtKB-SubCell"/>
</dbReference>
<dbReference type="GO" id="GO:0030027">
    <property type="term" value="C:lamellipodium"/>
    <property type="evidence" value="ECO:0007669"/>
    <property type="project" value="UniProtKB-SubCell"/>
</dbReference>
<evidence type="ECO:0000259" key="14">
    <source>
        <dbReference type="PROSITE" id="PS50192"/>
    </source>
</evidence>
<comment type="subcellular location">
    <subcellularLocation>
        <location evidence="2">Cell projection</location>
        <location evidence="2">Filopodium</location>
    </subcellularLocation>
    <subcellularLocation>
        <location evidence="3">Cell projection</location>
        <location evidence="3">Lamellipodium</location>
    </subcellularLocation>
    <subcellularLocation>
        <location evidence="1">Cytoplasm</location>
        <location evidence="1">Cytoskeleton</location>
    </subcellularLocation>
</comment>
<dbReference type="FunFam" id="2.30.30.40:FF:000002">
    <property type="entry name" value="abl interactor 1 isoform X1"/>
    <property type="match status" value="1"/>
</dbReference>
<dbReference type="GO" id="GO:0031209">
    <property type="term" value="C:SCAR complex"/>
    <property type="evidence" value="ECO:0007669"/>
    <property type="project" value="TreeGrafter"/>
</dbReference>
<feature type="domain" description="T-SNARE coiled-coil homology" evidence="14">
    <location>
        <begin position="45"/>
        <end position="107"/>
    </location>
</feature>
<proteinExistence type="inferred from homology"/>
<dbReference type="PROSITE" id="PS50002">
    <property type="entry name" value="SH3"/>
    <property type="match status" value="1"/>
</dbReference>
<evidence type="ECO:0000313" key="16">
    <source>
        <dbReference type="RefSeq" id="XP_022109955.1"/>
    </source>
</evidence>
<dbReference type="PRINTS" id="PR01217">
    <property type="entry name" value="PRICHEXTENSN"/>
</dbReference>
<evidence type="ECO:0000256" key="10">
    <source>
        <dbReference type="ARBA" id="ARBA00023273"/>
    </source>
</evidence>
<keyword evidence="5 11" id="KW-0728">SH3 domain</keyword>
<dbReference type="PANTHER" id="PTHR10460:SF0">
    <property type="entry name" value="ABELSON INTERACTING PROTEIN, ISOFORM D"/>
    <property type="match status" value="1"/>
</dbReference>
<dbReference type="Pfam" id="PF07815">
    <property type="entry name" value="Abi_HHR"/>
    <property type="match status" value="1"/>
</dbReference>
<dbReference type="Gene3D" id="2.30.30.40">
    <property type="entry name" value="SH3 Domains"/>
    <property type="match status" value="1"/>
</dbReference>
<keyword evidence="10" id="KW-0966">Cell projection</keyword>
<comment type="similarity">
    <text evidence="4">Belongs to the ABI family.</text>
</comment>
<evidence type="ECO:0000259" key="13">
    <source>
        <dbReference type="PROSITE" id="PS50002"/>
    </source>
</evidence>
<dbReference type="SMART" id="SM00326">
    <property type="entry name" value="SH3"/>
    <property type="match status" value="1"/>
</dbReference>
<feature type="domain" description="SH3" evidence="13">
    <location>
        <begin position="362"/>
        <end position="420"/>
    </location>
</feature>